<protein>
    <submittedName>
        <fullName evidence="2">Uncharacterized protein</fullName>
    </submittedName>
</protein>
<comment type="caution">
    <text evidence="2">The sequence shown here is derived from an EMBL/GenBank/DDBJ whole genome shotgun (WGS) entry which is preliminary data.</text>
</comment>
<keyword evidence="3" id="KW-1185">Reference proteome</keyword>
<name>A0AAD7QWE3_9ASCO</name>
<feature type="compositionally biased region" description="Low complexity" evidence="1">
    <location>
        <begin position="153"/>
        <end position="162"/>
    </location>
</feature>
<feature type="compositionally biased region" description="Polar residues" evidence="1">
    <location>
        <begin position="193"/>
        <end position="205"/>
    </location>
</feature>
<dbReference type="GeneID" id="80886316"/>
<feature type="region of interest" description="Disordered" evidence="1">
    <location>
        <begin position="561"/>
        <end position="580"/>
    </location>
</feature>
<evidence type="ECO:0000313" key="2">
    <source>
        <dbReference type="EMBL" id="KAJ8102558.1"/>
    </source>
</evidence>
<gene>
    <name evidence="2" type="ORF">POJ06DRAFT_51581</name>
</gene>
<sequence>MSAEPTAPNMLETVTDDATSPDAAAAGSSTPSSLPSLNAYYSASASSDIPVQTSSVRDTYYPGRHLVSFASPHTGDGFGGGNASTSSADTGTAGAINSPFRSSTPGPSSDLQTSTHQSLERLRRILQHNSSLPQIFYREQYSESGDDSRRSSSRNQAQSTSSYGRWRSNGTTANMNPMLLENRLDVNPGTRPNDLSSAAGSSNPETRLLIPPPAISPSSLLTLGQASTTYPYTRSPLRRSNTIRRRANPYLENVAKRQRKDESICHSMSEKPMQLDLKMVYCDGGWHGDDYLPGNVLSLTNSVYCTQKAKCNMILRHKSDKPFTLHSITIKAPTTGFTCPVQQGLIFVSMNKDDMLPRTKYHDQQIDNMALSMPISMTAEYSAMRLPQSSQFGSTRSGNHPSTSFESLLEDYWNHSSFMGPPQPVNLTDDEEDYEVDHYDEDEDHAVDYGPTSDNALDSFLVGGSPPPGHYSRPRSSRLYRGPLAEFRARSRYNFLGARPMHGLGSRFFRSPNGQSREVRIINTDNITPPLDLASNNVAGNSMSANGSSWSAQSIANAPASSGTVTDVKEGDDRATTSLPHTDSLILEPVAKFKIPDNRSKCTITFDSPLSARYVYIKFYSSDPARNIDIQGVYINGFIGPRCFPKVSLR</sequence>
<dbReference type="Proteomes" id="UP001217417">
    <property type="component" value="Unassembled WGS sequence"/>
</dbReference>
<dbReference type="AlphaFoldDB" id="A0AAD7QWE3"/>
<dbReference type="EMBL" id="JARPMG010000002">
    <property type="protein sequence ID" value="KAJ8102558.1"/>
    <property type="molecule type" value="Genomic_DNA"/>
</dbReference>
<feature type="compositionally biased region" description="Polar residues" evidence="1">
    <location>
        <begin position="99"/>
        <end position="117"/>
    </location>
</feature>
<evidence type="ECO:0000313" key="3">
    <source>
        <dbReference type="Proteomes" id="UP001217417"/>
    </source>
</evidence>
<feature type="compositionally biased region" description="Low complexity" evidence="1">
    <location>
        <begin position="16"/>
        <end position="38"/>
    </location>
</feature>
<feature type="region of interest" description="Disordered" evidence="1">
    <location>
        <begin position="141"/>
        <end position="241"/>
    </location>
</feature>
<accession>A0AAD7QWE3</accession>
<feature type="region of interest" description="Disordered" evidence="1">
    <location>
        <begin position="1"/>
        <end position="38"/>
    </location>
</feature>
<organism evidence="2 3">
    <name type="scientific">Lipomyces tetrasporus</name>
    <dbReference type="NCBI Taxonomy" id="54092"/>
    <lineage>
        <taxon>Eukaryota</taxon>
        <taxon>Fungi</taxon>
        <taxon>Dikarya</taxon>
        <taxon>Ascomycota</taxon>
        <taxon>Saccharomycotina</taxon>
        <taxon>Lipomycetes</taxon>
        <taxon>Lipomycetales</taxon>
        <taxon>Lipomycetaceae</taxon>
        <taxon>Lipomyces</taxon>
    </lineage>
</organism>
<evidence type="ECO:0000256" key="1">
    <source>
        <dbReference type="SAM" id="MobiDB-lite"/>
    </source>
</evidence>
<reference evidence="2" key="1">
    <citation type="submission" date="2023-03" db="EMBL/GenBank/DDBJ databases">
        <title>Near-Complete genome sequence of Lipomyces tetrasporous NRRL Y-64009, an oleaginous yeast capable of growing on lignocellulosic hydrolysates.</title>
        <authorList>
            <consortium name="Lawrence Berkeley National Laboratory"/>
            <person name="Jagtap S.S."/>
            <person name="Liu J.-J."/>
            <person name="Walukiewicz H.E."/>
            <person name="Pangilinan J."/>
            <person name="Lipzen A."/>
            <person name="Ahrendt S."/>
            <person name="Koriabine M."/>
            <person name="Cobaugh K."/>
            <person name="Salamov A."/>
            <person name="Yoshinaga Y."/>
            <person name="Ng V."/>
            <person name="Daum C."/>
            <person name="Grigoriev I.V."/>
            <person name="Slininger P.J."/>
            <person name="Dien B.S."/>
            <person name="Jin Y.-S."/>
            <person name="Rao C.V."/>
        </authorList>
    </citation>
    <scope>NUCLEOTIDE SEQUENCE</scope>
    <source>
        <strain evidence="2">NRRL Y-64009</strain>
    </source>
</reference>
<dbReference type="RefSeq" id="XP_056046008.1">
    <property type="nucleotide sequence ID" value="XM_056191150.1"/>
</dbReference>
<feature type="compositionally biased region" description="Polar residues" evidence="1">
    <location>
        <begin position="222"/>
        <end position="232"/>
    </location>
</feature>
<feature type="region of interest" description="Disordered" evidence="1">
    <location>
        <begin position="72"/>
        <end position="118"/>
    </location>
</feature>
<proteinExistence type="predicted"/>